<dbReference type="EMBL" id="JBANQN010000004">
    <property type="protein sequence ID" value="KAK6791719.1"/>
    <property type="molecule type" value="Genomic_DNA"/>
</dbReference>
<dbReference type="Proteomes" id="UP001371456">
    <property type="component" value="Unassembled WGS sequence"/>
</dbReference>
<evidence type="ECO:0000313" key="2">
    <source>
        <dbReference type="Proteomes" id="UP001371456"/>
    </source>
</evidence>
<reference evidence="1 2" key="1">
    <citation type="submission" date="2024-02" db="EMBL/GenBank/DDBJ databases">
        <title>de novo genome assembly of Solanum bulbocastanum strain 11H21.</title>
        <authorList>
            <person name="Hosaka A.J."/>
        </authorList>
    </citation>
    <scope>NUCLEOTIDE SEQUENCE [LARGE SCALE GENOMIC DNA]</scope>
    <source>
        <tissue evidence="1">Young leaves</tissue>
    </source>
</reference>
<sequence length="37" mass="4393">MKIKLSVVGNHRHIIYLRVSKLNLFLDYYGLLRNSDC</sequence>
<name>A0AAN8TRL2_SOLBU</name>
<proteinExistence type="predicted"/>
<comment type="caution">
    <text evidence="1">The sequence shown here is derived from an EMBL/GenBank/DDBJ whole genome shotgun (WGS) entry which is preliminary data.</text>
</comment>
<organism evidence="1 2">
    <name type="scientific">Solanum bulbocastanum</name>
    <name type="common">Wild potato</name>
    <dbReference type="NCBI Taxonomy" id="147425"/>
    <lineage>
        <taxon>Eukaryota</taxon>
        <taxon>Viridiplantae</taxon>
        <taxon>Streptophyta</taxon>
        <taxon>Embryophyta</taxon>
        <taxon>Tracheophyta</taxon>
        <taxon>Spermatophyta</taxon>
        <taxon>Magnoliopsida</taxon>
        <taxon>eudicotyledons</taxon>
        <taxon>Gunneridae</taxon>
        <taxon>Pentapetalae</taxon>
        <taxon>asterids</taxon>
        <taxon>lamiids</taxon>
        <taxon>Solanales</taxon>
        <taxon>Solanaceae</taxon>
        <taxon>Solanoideae</taxon>
        <taxon>Solaneae</taxon>
        <taxon>Solanum</taxon>
    </lineage>
</organism>
<protein>
    <submittedName>
        <fullName evidence="1">Uncharacterized protein</fullName>
    </submittedName>
</protein>
<gene>
    <name evidence="1" type="ORF">RDI58_010800</name>
</gene>
<keyword evidence="2" id="KW-1185">Reference proteome</keyword>
<accession>A0AAN8TRL2</accession>
<dbReference type="AlphaFoldDB" id="A0AAN8TRL2"/>
<evidence type="ECO:0000313" key="1">
    <source>
        <dbReference type="EMBL" id="KAK6791719.1"/>
    </source>
</evidence>